<proteinExistence type="predicted"/>
<name>A0A096BEF8_9BURK</name>
<accession>A0A096BEF8</accession>
<organism evidence="1 2">
    <name type="scientific">Oligella urethralis DNF00040</name>
    <dbReference type="NCBI Taxonomy" id="1401065"/>
    <lineage>
        <taxon>Bacteria</taxon>
        <taxon>Pseudomonadati</taxon>
        <taxon>Pseudomonadota</taxon>
        <taxon>Betaproteobacteria</taxon>
        <taxon>Burkholderiales</taxon>
        <taxon>Alcaligenaceae</taxon>
        <taxon>Oligella</taxon>
    </lineage>
</organism>
<reference evidence="1 2" key="1">
    <citation type="submission" date="2014-07" db="EMBL/GenBank/DDBJ databases">
        <authorList>
            <person name="McCorrison J."/>
            <person name="Sanka R."/>
            <person name="Torralba M."/>
            <person name="Gillis M."/>
            <person name="Haft D.H."/>
            <person name="Methe B."/>
            <person name="Sutton G."/>
            <person name="Nelson K.E."/>
        </authorList>
    </citation>
    <scope>NUCLEOTIDE SEQUENCE [LARGE SCALE GENOMIC DNA]</scope>
    <source>
        <strain evidence="1 2">DNF00040</strain>
    </source>
</reference>
<dbReference type="eggNOG" id="COG2104">
    <property type="taxonomic scope" value="Bacteria"/>
</dbReference>
<evidence type="ECO:0000313" key="1">
    <source>
        <dbReference type="EMBL" id="KGF31549.1"/>
    </source>
</evidence>
<comment type="caution">
    <text evidence="1">The sequence shown here is derived from an EMBL/GenBank/DDBJ whole genome shotgun (WGS) entry which is preliminary data.</text>
</comment>
<dbReference type="NCBIfam" id="TIGR01683">
    <property type="entry name" value="thiS"/>
    <property type="match status" value="1"/>
</dbReference>
<dbReference type="RefSeq" id="WP_052043567.1">
    <property type="nucleotide sequence ID" value="NZ_JRNI01000013.1"/>
</dbReference>
<protein>
    <submittedName>
        <fullName evidence="1">Thiamine biosynthesis protein ThiS</fullName>
    </submittedName>
</protein>
<dbReference type="InterPro" id="IPR016155">
    <property type="entry name" value="Mopterin_synth/thiamin_S_b"/>
</dbReference>
<dbReference type="InterPro" id="IPR010035">
    <property type="entry name" value="Thi_S"/>
</dbReference>
<sequence length="73" mass="8145">MITIKINGEDRQFPADITLSQVVEAWQRETAQALDPSLVATAVNEVFVPRQQRADYILKAHDEVFTFSPITGG</sequence>
<dbReference type="Pfam" id="PF02597">
    <property type="entry name" value="ThiS"/>
    <property type="match status" value="1"/>
</dbReference>
<dbReference type="Proteomes" id="UP000029629">
    <property type="component" value="Unassembled WGS sequence"/>
</dbReference>
<dbReference type="InterPro" id="IPR003749">
    <property type="entry name" value="ThiS/MoaD-like"/>
</dbReference>
<keyword evidence="2" id="KW-1185">Reference proteome</keyword>
<evidence type="ECO:0000313" key="2">
    <source>
        <dbReference type="Proteomes" id="UP000029629"/>
    </source>
</evidence>
<dbReference type="SUPFAM" id="SSF54285">
    <property type="entry name" value="MoaD/ThiS"/>
    <property type="match status" value="1"/>
</dbReference>
<dbReference type="CDD" id="cd00565">
    <property type="entry name" value="Ubl_ThiS"/>
    <property type="match status" value="1"/>
</dbReference>
<dbReference type="OrthoDB" id="8688000at2"/>
<dbReference type="EMBL" id="JRNI01000013">
    <property type="protein sequence ID" value="KGF31549.1"/>
    <property type="molecule type" value="Genomic_DNA"/>
</dbReference>
<dbReference type="AlphaFoldDB" id="A0A096BEF8"/>
<dbReference type="Gene3D" id="3.10.20.30">
    <property type="match status" value="1"/>
</dbReference>
<dbReference type="InterPro" id="IPR012675">
    <property type="entry name" value="Beta-grasp_dom_sf"/>
</dbReference>
<gene>
    <name evidence="1" type="ORF">HMPREF2130_03380</name>
</gene>